<dbReference type="STRING" id="272562.CA_C1618"/>
<dbReference type="Proteomes" id="UP000000814">
    <property type="component" value="Chromosome"/>
</dbReference>
<dbReference type="HOGENOM" id="CLU_2804720_0_0_9"/>
<name>Q97IM2_CLOAB</name>
<accession>Q97IM2</accession>
<feature type="transmembrane region" description="Helical" evidence="1">
    <location>
        <begin position="13"/>
        <end position="33"/>
    </location>
</feature>
<sequence length="67" mass="7745">MPIEFKDDKKNKLLKYIGAAGVGIVSILMFSAIKKDKSHKEHKDIRKKLSLKQSKNKLREYLDKTEA</sequence>
<dbReference type="PIR" id="F97099">
    <property type="entry name" value="F97099"/>
</dbReference>
<proteinExistence type="predicted"/>
<keyword evidence="1" id="KW-0812">Transmembrane</keyword>
<keyword evidence="1" id="KW-1133">Transmembrane helix</keyword>
<reference evidence="2 3" key="1">
    <citation type="journal article" date="2001" name="J. Bacteriol.">
        <title>Genome sequence and comparative analysis of the solvent-producing bacterium Clostridium acetobutylicum.</title>
        <authorList>
            <person name="Nolling J."/>
            <person name="Breton G."/>
            <person name="Omelchenko M.V."/>
            <person name="Makarova K.S."/>
            <person name="Zeng Q."/>
            <person name="Gibson R."/>
            <person name="Lee H.M."/>
            <person name="Dubois J."/>
            <person name="Qiu D."/>
            <person name="Hitti J."/>
            <person name="Wolf Y.I."/>
            <person name="Tatusov R.L."/>
            <person name="Sabathe F."/>
            <person name="Doucette-Stamm L."/>
            <person name="Soucaille P."/>
            <person name="Daly M.J."/>
            <person name="Bennett G.N."/>
            <person name="Koonin E.V."/>
            <person name="Smith D.R."/>
        </authorList>
    </citation>
    <scope>NUCLEOTIDE SEQUENCE [LARGE SCALE GENOMIC DNA]</scope>
    <source>
        <strain evidence="3">ATCC 824 / DSM 792 / JCM 1419 / LMG 5710 / VKM B-1787</strain>
    </source>
</reference>
<dbReference type="GeneID" id="44998115"/>
<keyword evidence="3" id="KW-1185">Reference proteome</keyword>
<dbReference type="AlphaFoldDB" id="Q97IM2"/>
<keyword evidence="1" id="KW-0472">Membrane</keyword>
<dbReference type="EMBL" id="AE001437">
    <property type="protein sequence ID" value="AAK79585.1"/>
    <property type="molecule type" value="Genomic_DNA"/>
</dbReference>
<dbReference type="RefSeq" id="WP_010964926.1">
    <property type="nucleotide sequence ID" value="NC_003030.1"/>
</dbReference>
<protein>
    <submittedName>
        <fullName evidence="2">Uncharacterized protein</fullName>
    </submittedName>
</protein>
<gene>
    <name evidence="2" type="ordered locus">CA_C1618</name>
</gene>
<dbReference type="PATRIC" id="fig|272562.8.peg.1818"/>
<evidence type="ECO:0000313" key="2">
    <source>
        <dbReference type="EMBL" id="AAK79585.1"/>
    </source>
</evidence>
<evidence type="ECO:0000313" key="3">
    <source>
        <dbReference type="Proteomes" id="UP000000814"/>
    </source>
</evidence>
<organism evidence="2 3">
    <name type="scientific">Clostridium acetobutylicum (strain ATCC 824 / DSM 792 / JCM 1419 / IAM 19013 / LMG 5710 / NBRC 13948 / NRRL B-527 / VKM B-1787 / 2291 / W)</name>
    <dbReference type="NCBI Taxonomy" id="272562"/>
    <lineage>
        <taxon>Bacteria</taxon>
        <taxon>Bacillati</taxon>
        <taxon>Bacillota</taxon>
        <taxon>Clostridia</taxon>
        <taxon>Eubacteriales</taxon>
        <taxon>Clostridiaceae</taxon>
        <taxon>Clostridium</taxon>
    </lineage>
</organism>
<evidence type="ECO:0000256" key="1">
    <source>
        <dbReference type="SAM" id="Phobius"/>
    </source>
</evidence>
<dbReference type="KEGG" id="cac:CA_C1618"/>